<dbReference type="PANTHER" id="PTHR34281:SF2">
    <property type="entry name" value="PROTEIN EARLY FLOWERING 3"/>
    <property type="match status" value="1"/>
</dbReference>
<dbReference type="OMA" id="ARSGAEC"/>
<feature type="region of interest" description="Disordered" evidence="1">
    <location>
        <begin position="247"/>
        <end position="299"/>
    </location>
</feature>
<dbReference type="InterPro" id="IPR039319">
    <property type="entry name" value="ELF3-like"/>
</dbReference>
<dbReference type="STRING" id="105231.A0A1Y1I9Z6"/>
<feature type="region of interest" description="Disordered" evidence="1">
    <location>
        <begin position="1"/>
        <end position="202"/>
    </location>
</feature>
<organism evidence="2 3">
    <name type="scientific">Klebsormidium nitens</name>
    <name type="common">Green alga</name>
    <name type="synonym">Ulothrix nitens</name>
    <dbReference type="NCBI Taxonomy" id="105231"/>
    <lineage>
        <taxon>Eukaryota</taxon>
        <taxon>Viridiplantae</taxon>
        <taxon>Streptophyta</taxon>
        <taxon>Klebsormidiophyceae</taxon>
        <taxon>Klebsormidiales</taxon>
        <taxon>Klebsormidiaceae</taxon>
        <taxon>Klebsormidium</taxon>
    </lineage>
</organism>
<feature type="compositionally biased region" description="Basic and acidic residues" evidence="1">
    <location>
        <begin position="1132"/>
        <end position="1150"/>
    </location>
</feature>
<keyword evidence="3" id="KW-1185">Reference proteome</keyword>
<feature type="compositionally biased region" description="Low complexity" evidence="1">
    <location>
        <begin position="570"/>
        <end position="589"/>
    </location>
</feature>
<feature type="compositionally biased region" description="Polar residues" evidence="1">
    <location>
        <begin position="1009"/>
        <end position="1024"/>
    </location>
</feature>
<dbReference type="EMBL" id="DF237189">
    <property type="protein sequence ID" value="GAQ85537.1"/>
    <property type="molecule type" value="Genomic_DNA"/>
</dbReference>
<name>A0A1Y1I9Z6_KLENI</name>
<feature type="region of interest" description="Disordered" evidence="1">
    <location>
        <begin position="501"/>
        <end position="607"/>
    </location>
</feature>
<feature type="region of interest" description="Disordered" evidence="1">
    <location>
        <begin position="668"/>
        <end position="721"/>
    </location>
</feature>
<evidence type="ECO:0000256" key="1">
    <source>
        <dbReference type="SAM" id="MobiDB-lite"/>
    </source>
</evidence>
<dbReference type="AlphaFoldDB" id="A0A1Y1I9Z6"/>
<proteinExistence type="predicted"/>
<dbReference type="Proteomes" id="UP000054558">
    <property type="component" value="Unassembled WGS sequence"/>
</dbReference>
<feature type="region of interest" description="Disordered" evidence="1">
    <location>
        <begin position="464"/>
        <end position="488"/>
    </location>
</feature>
<feature type="compositionally biased region" description="Polar residues" evidence="1">
    <location>
        <begin position="1079"/>
        <end position="1089"/>
    </location>
</feature>
<reference evidence="2 3" key="1">
    <citation type="journal article" date="2014" name="Nat. Commun.">
        <title>Klebsormidium flaccidum genome reveals primary factors for plant terrestrial adaptation.</title>
        <authorList>
            <person name="Hori K."/>
            <person name="Maruyama F."/>
            <person name="Fujisawa T."/>
            <person name="Togashi T."/>
            <person name="Yamamoto N."/>
            <person name="Seo M."/>
            <person name="Sato S."/>
            <person name="Yamada T."/>
            <person name="Mori H."/>
            <person name="Tajima N."/>
            <person name="Moriyama T."/>
            <person name="Ikeuchi M."/>
            <person name="Watanabe M."/>
            <person name="Wada H."/>
            <person name="Kobayashi K."/>
            <person name="Saito M."/>
            <person name="Masuda T."/>
            <person name="Sasaki-Sekimoto Y."/>
            <person name="Mashiguchi K."/>
            <person name="Awai K."/>
            <person name="Shimojima M."/>
            <person name="Masuda S."/>
            <person name="Iwai M."/>
            <person name="Nobusawa T."/>
            <person name="Narise T."/>
            <person name="Kondo S."/>
            <person name="Saito H."/>
            <person name="Sato R."/>
            <person name="Murakawa M."/>
            <person name="Ihara Y."/>
            <person name="Oshima-Yamada Y."/>
            <person name="Ohtaka K."/>
            <person name="Satoh M."/>
            <person name="Sonobe K."/>
            <person name="Ishii M."/>
            <person name="Ohtani R."/>
            <person name="Kanamori-Sato M."/>
            <person name="Honoki R."/>
            <person name="Miyazaki D."/>
            <person name="Mochizuki H."/>
            <person name="Umetsu J."/>
            <person name="Higashi K."/>
            <person name="Shibata D."/>
            <person name="Kamiya Y."/>
            <person name="Sato N."/>
            <person name="Nakamura Y."/>
            <person name="Tabata S."/>
            <person name="Ida S."/>
            <person name="Kurokawa K."/>
            <person name="Ohta H."/>
        </authorList>
    </citation>
    <scope>NUCLEOTIDE SEQUENCE [LARGE SCALE GENOMIC DNA]</scope>
    <source>
        <strain evidence="2 3">NIES-2285</strain>
    </source>
</reference>
<feature type="region of interest" description="Disordered" evidence="1">
    <location>
        <begin position="985"/>
        <end position="1030"/>
    </location>
</feature>
<feature type="compositionally biased region" description="Polar residues" evidence="1">
    <location>
        <begin position="985"/>
        <end position="996"/>
    </location>
</feature>
<protein>
    <submittedName>
        <fullName evidence="2">Protein EARLY FLOWERING 3</fullName>
    </submittedName>
</protein>
<feature type="region of interest" description="Disordered" evidence="1">
    <location>
        <begin position="400"/>
        <end position="422"/>
    </location>
</feature>
<feature type="region of interest" description="Disordered" evidence="1">
    <location>
        <begin position="1046"/>
        <end position="1205"/>
    </location>
</feature>
<evidence type="ECO:0000313" key="2">
    <source>
        <dbReference type="EMBL" id="GAQ85537.1"/>
    </source>
</evidence>
<feature type="compositionally biased region" description="Polar residues" evidence="1">
    <location>
        <begin position="115"/>
        <end position="143"/>
    </location>
</feature>
<dbReference type="PANTHER" id="PTHR34281">
    <property type="entry name" value="PROTEIN EARLY FLOWERING 3"/>
    <property type="match status" value="1"/>
</dbReference>
<feature type="compositionally biased region" description="Basic and acidic residues" evidence="1">
    <location>
        <begin position="1113"/>
        <end position="1123"/>
    </location>
</feature>
<accession>A0A1Y1I9Z6</accession>
<gene>
    <name evidence="2" type="ORF">KFL_002400090</name>
</gene>
<sequence length="1251" mass="131029">MAKQGESAGKRGPVEAAALFPRLHVSHAKRDNGPRPPPRNKMALYEQVTLQASHPKAAGASGASAPTSQDEGPGGSGMQAPKARTQPDGNLPSMSSYGSRYDYPQHSMPHPPHLPQTSFSSAPSYYPQNTFQSRSMTGSQGTALSLRLPSGASSVGSASEWDPSEAQALPAASHLSQIVPGPPLGRQQSEGPSRPRQGEEEGCIVPSFQTQAHLVPIPQARANPGTSAAHDASGRWAWWSWQQQQASFRAQRPQEGLSEFEEQSRQRRVGPVSLRAPAYSGPKPAESAYAPTEQDRKMPEAVWKGAAGEEGLRAQRLALQKQAAEDWRMAAEASGRQLEVAAQQTEASQHQAQLDCKGVAEEVLFAAERRAGAVAAQQEVAAQIKAAMGSHSEGEKQGLVPVLDAGGSEGLPKRPPGKPTLNIEVPELSTQAELDGAVAGEPEGSITQEVASGLSEPAVARAAPSVNMSSGGGAAKQRPPKPRSEGTYGFVRHFQSCVQPVSLKGNGDSSPEVIEGSEGGGAAGFKDAGASQRAGFQVGKRAEGTEGPGQGHAKGRKRASAQANRATQEAAAAVAAKAGPSPSGSSSGDRSGGAGDGDPPSVCDVESNGADSAAAAAGILPKDVVSVIGQHGFWKSRKAMQQQQKKFSAQLFEMHRLVKVQKMFAENPDFTTEQPPPLTSTKRLHPRDSRWPEPSTAVTPERSAVSDVRRNPFSIPQNSGSVSHADAFKAAKTSEFGNPSSTRYVASKVAQISTQYGPREAVMAAQEAARRSFQEVSSATVAPVNVQAAEALALVAQRVGESCSKLMAHRAESEKSGGQAVSAEDSGAQVVLEEATRLSATLEAMRPHLQGNTAPAMPNPWLQNALAGAYGAYYPQMTAFSNPYLNPAMYMRQAQSMMAGYPSYDSASASFFGGEAMSAPAGGGPYGSAAGGYMPMYPKYSELQGAAGLNPALNPWMQNPDPVTAAWLATMAGGGVAPWNLPNNANHPAGFTNPQSGFPGGANPMGPTPSHSSQSAMPVQSSWANFRGPEEYSSGAGDAFAYDQFRPRSSAGRDGPTQSFSGLSHSWAGGMPQGGAASTRLNFASQSSDAHGESRQGDWSEQTFSAGGGDGMLGKRKEVDAHPRWSGWPQRQDSRGTAEDSFQHGGRSEMTHAGSFFSQSHRIKGGGNDSDEDALRAGRLPGSQFYSSPDFSDQGGAGDGGKEVNELQLFPVKSDAEKKRGAAAPIKVVPRAASETPDLGVSILKSIQRER</sequence>
<dbReference type="OrthoDB" id="2021188at2759"/>
<evidence type="ECO:0000313" key="3">
    <source>
        <dbReference type="Proteomes" id="UP000054558"/>
    </source>
</evidence>